<evidence type="ECO:0000256" key="2">
    <source>
        <dbReference type="SAM" id="Phobius"/>
    </source>
</evidence>
<name>A0A3N2D9X1_9MICO</name>
<comment type="caution">
    <text evidence="4">The sequence shown here is derived from an EMBL/GenBank/DDBJ whole genome shotgun (WGS) entry which is preliminary data.</text>
</comment>
<evidence type="ECO:0000256" key="1">
    <source>
        <dbReference type="SAM" id="MobiDB-lite"/>
    </source>
</evidence>
<feature type="region of interest" description="Disordered" evidence="1">
    <location>
        <begin position="1"/>
        <end position="50"/>
    </location>
</feature>
<proteinExistence type="predicted"/>
<sequence>MTTHPDPQDPTTRLPVPTRVVPVQPTQASTPAAPTQAPAPGAYGTPTPGAYGTPTGPAAYQAPAYAPYPAVPMVPRTNGLAIASLITGLCGLAIVPVILGHMGLGQIRRTGESGTALAVIGLVLGYGMLALYAILVAAAVGGGIWLFSS</sequence>
<organism evidence="4 5">
    <name type="scientific">Salana multivorans</name>
    <dbReference type="NCBI Taxonomy" id="120377"/>
    <lineage>
        <taxon>Bacteria</taxon>
        <taxon>Bacillati</taxon>
        <taxon>Actinomycetota</taxon>
        <taxon>Actinomycetes</taxon>
        <taxon>Micrococcales</taxon>
        <taxon>Beutenbergiaceae</taxon>
        <taxon>Salana</taxon>
    </lineage>
</organism>
<dbReference type="AlphaFoldDB" id="A0A3N2D9X1"/>
<keyword evidence="2" id="KW-0812">Transmembrane</keyword>
<dbReference type="Pfam" id="PF13828">
    <property type="entry name" value="DUF4190"/>
    <property type="match status" value="1"/>
</dbReference>
<reference evidence="4 5" key="1">
    <citation type="submission" date="2018-11" db="EMBL/GenBank/DDBJ databases">
        <title>Sequencing the genomes of 1000 actinobacteria strains.</title>
        <authorList>
            <person name="Klenk H.-P."/>
        </authorList>
    </citation>
    <scope>NUCLEOTIDE SEQUENCE [LARGE SCALE GENOMIC DNA]</scope>
    <source>
        <strain evidence="4 5">DSM 13521</strain>
    </source>
</reference>
<dbReference type="InterPro" id="IPR025241">
    <property type="entry name" value="DUF4190"/>
</dbReference>
<keyword evidence="2" id="KW-1133">Transmembrane helix</keyword>
<gene>
    <name evidence="4" type="ORF">EDD28_1185</name>
</gene>
<feature type="transmembrane region" description="Helical" evidence="2">
    <location>
        <begin position="116"/>
        <end position="147"/>
    </location>
</feature>
<keyword evidence="2" id="KW-0472">Membrane</keyword>
<protein>
    <submittedName>
        <fullName evidence="4">Uncharacterized protein DUF4190</fullName>
    </submittedName>
</protein>
<dbReference type="Proteomes" id="UP000275356">
    <property type="component" value="Unassembled WGS sequence"/>
</dbReference>
<feature type="domain" description="DUF4190" evidence="3">
    <location>
        <begin position="80"/>
        <end position="135"/>
    </location>
</feature>
<dbReference type="EMBL" id="RKHQ01000001">
    <property type="protein sequence ID" value="ROR96600.1"/>
    <property type="molecule type" value="Genomic_DNA"/>
</dbReference>
<dbReference type="OrthoDB" id="4374883at2"/>
<dbReference type="RefSeq" id="WP_123738757.1">
    <property type="nucleotide sequence ID" value="NZ_RKHQ01000001.1"/>
</dbReference>
<feature type="compositionally biased region" description="Low complexity" evidence="1">
    <location>
        <begin position="10"/>
        <end position="50"/>
    </location>
</feature>
<evidence type="ECO:0000259" key="3">
    <source>
        <dbReference type="Pfam" id="PF13828"/>
    </source>
</evidence>
<accession>A0A3N2D9X1</accession>
<evidence type="ECO:0000313" key="5">
    <source>
        <dbReference type="Proteomes" id="UP000275356"/>
    </source>
</evidence>
<feature type="transmembrane region" description="Helical" evidence="2">
    <location>
        <begin position="80"/>
        <end position="104"/>
    </location>
</feature>
<evidence type="ECO:0000313" key="4">
    <source>
        <dbReference type="EMBL" id="ROR96600.1"/>
    </source>
</evidence>
<keyword evidence="5" id="KW-1185">Reference proteome</keyword>